<keyword evidence="3 8" id="KW-1134">Transmembrane beta strand</keyword>
<comment type="caution">
    <text evidence="12">The sequence shown here is derived from an EMBL/GenBank/DDBJ whole genome shotgun (WGS) entry which is preliminary data.</text>
</comment>
<evidence type="ECO:0000259" key="11">
    <source>
        <dbReference type="Pfam" id="PF07715"/>
    </source>
</evidence>
<sequence length="1104" mass="124574">MHSAIKHSHYYHASTGKINERFFIKMILENSFIRGLTYPNLSDSNFRVPTKTDFFHQIIPDSIIIHGKITSVQGIPLAGTKISIYGTNKSVITNSDGHYQIKFWDRNSKLLIEHSGYESRIIAIKKKIAINISLQEEILDLKEVLITGYQNIRPEKSTGSFSKLNGSDITEQRLSSLNAILNGRVAGYQNGQIRGSGSIMADAPPLYVIDGFPLINQRYNETLYLVNDVPNLNLEDIENITILKDAAASSIYGAKAANGVVVITTKKAKSRSTQISYTSNLTVTPYKIYTGNLTNSAEIIDLEREWALRNPNLKGSGAAAYATSLLENAVFTNNGREIILEGFAGRISETEVNKQLNQLSSQNYKYYDDISRYAKRDEYFIQHNLSLGTANETNSFNGSLTYKSNIYDNIFSDDQSIGINLKNSVQINRWLSLDLGTYNSYFRSSSQTYSLFNPGFTYQPYDHLVNDDGTKYISYAESRYDAAWIETIKDYGLPQLDIIPLDELGMNLIEGKKFLTRTHAKFNIKFNSAFNYSVMFQYEYSQDNSRQLLDSDSYDVRELLNRNTIIFPSNEILYNIPKGDILASDNQVSNAYNFRQQINYNKTFNKLNALSFIAGMEINHNKLQYNSSKLYGWDSETLTSAPVNQTELGSSTLPKIREFLNRMVSLYSTGNYSFNDRYLLSGSLRWDRSNLWGEDERKKHAPSWSVGAGWNIDKESFFNFSFINAMKIRGSYGTAGNPVEGASSYMSASYSSNPNIGGLQGMLTNRPNPGLSAEITSTINLGLDFSILKNRIRGTLEMYNKIAEKLLTNSTGVPTEGWGNSYVWFNNGKMTNKGIELTLDGTILKNNTFSWDVKILYAYNKNKVKYVNSESPLAFIQIQNPQSFPRIGKDLNSIYAYRWAGLSNTGIPQVYDSSGNVVTSAPDDLLSVENYGTTVPPHSGSFHMQLNYKNFSLSSLFIFESGHRIKNYMIPMLTSTNSPNIDYTITKISPINKDIVNRWKQPGDEFKTNVPRVIYEYESEDSFASRNLYQNSNINIFDASNLKLSNVSLTYQIPKTLAKKAKLENMKLNLNIENVFTVAKNSQVKYLLNGFQSPSIVLGINLNI</sequence>
<evidence type="ECO:0000256" key="9">
    <source>
        <dbReference type="RuleBase" id="RU003357"/>
    </source>
</evidence>
<keyword evidence="13" id="KW-1185">Reference proteome</keyword>
<reference evidence="12 13" key="1">
    <citation type="submission" date="2016-11" db="EMBL/GenBank/DDBJ databases">
        <title>Whole genomes of Flavobacteriaceae.</title>
        <authorList>
            <person name="Stine C."/>
            <person name="Li C."/>
            <person name="Tadesse D."/>
        </authorList>
    </citation>
    <scope>NUCLEOTIDE SEQUENCE [LARGE SCALE GENOMIC DNA]</scope>
    <source>
        <strain evidence="12 13">CCUG 60112</strain>
    </source>
</reference>
<dbReference type="Gene3D" id="2.60.40.1120">
    <property type="entry name" value="Carboxypeptidase-like, regulatory domain"/>
    <property type="match status" value="1"/>
</dbReference>
<keyword evidence="2 8" id="KW-0813">Transport</keyword>
<evidence type="ECO:0000256" key="8">
    <source>
        <dbReference type="PROSITE-ProRule" id="PRU01360"/>
    </source>
</evidence>
<keyword evidence="4 8" id="KW-0812">Transmembrane</keyword>
<evidence type="ECO:0000313" key="13">
    <source>
        <dbReference type="Proteomes" id="UP000198381"/>
    </source>
</evidence>
<feature type="domain" description="TonB-dependent receptor-like beta-barrel" evidence="10">
    <location>
        <begin position="531"/>
        <end position="1075"/>
    </location>
</feature>
<name>A0ABX4CQ61_9FLAO</name>
<dbReference type="Gene3D" id="2.170.130.10">
    <property type="entry name" value="TonB-dependent receptor, plug domain"/>
    <property type="match status" value="1"/>
</dbReference>
<keyword evidence="5 9" id="KW-0798">TonB box</keyword>
<evidence type="ECO:0000256" key="7">
    <source>
        <dbReference type="ARBA" id="ARBA00023237"/>
    </source>
</evidence>
<evidence type="ECO:0000256" key="5">
    <source>
        <dbReference type="ARBA" id="ARBA00023077"/>
    </source>
</evidence>
<evidence type="ECO:0000256" key="6">
    <source>
        <dbReference type="ARBA" id="ARBA00023136"/>
    </source>
</evidence>
<proteinExistence type="inferred from homology"/>
<evidence type="ECO:0000256" key="3">
    <source>
        <dbReference type="ARBA" id="ARBA00022452"/>
    </source>
</evidence>
<dbReference type="Pfam" id="PF00593">
    <property type="entry name" value="TonB_dep_Rec_b-barrel"/>
    <property type="match status" value="1"/>
</dbReference>
<dbReference type="SUPFAM" id="SSF49464">
    <property type="entry name" value="Carboxypeptidase regulatory domain-like"/>
    <property type="match status" value="1"/>
</dbReference>
<dbReference type="InterPro" id="IPR023997">
    <property type="entry name" value="TonB-dep_OMP_SusC/RagA_CS"/>
</dbReference>
<feature type="domain" description="TonB-dependent receptor plug" evidence="11">
    <location>
        <begin position="156"/>
        <end position="260"/>
    </location>
</feature>
<evidence type="ECO:0000256" key="1">
    <source>
        <dbReference type="ARBA" id="ARBA00004571"/>
    </source>
</evidence>
<keyword evidence="7 8" id="KW-0998">Cell outer membrane</keyword>
<accession>A0ABX4CQ61</accession>
<dbReference type="InterPro" id="IPR039426">
    <property type="entry name" value="TonB-dep_rcpt-like"/>
</dbReference>
<evidence type="ECO:0000259" key="10">
    <source>
        <dbReference type="Pfam" id="PF00593"/>
    </source>
</evidence>
<dbReference type="InterPro" id="IPR037066">
    <property type="entry name" value="Plug_dom_sf"/>
</dbReference>
<keyword evidence="6 8" id="KW-0472">Membrane</keyword>
<dbReference type="InterPro" id="IPR036942">
    <property type="entry name" value="Beta-barrel_TonB_sf"/>
</dbReference>
<evidence type="ECO:0000313" key="12">
    <source>
        <dbReference type="EMBL" id="OXB03361.1"/>
    </source>
</evidence>
<dbReference type="NCBIfam" id="TIGR04057">
    <property type="entry name" value="SusC_RagA_signa"/>
    <property type="match status" value="1"/>
</dbReference>
<dbReference type="PROSITE" id="PS52016">
    <property type="entry name" value="TONB_DEPENDENT_REC_3"/>
    <property type="match status" value="1"/>
</dbReference>
<gene>
    <name evidence="12" type="ORF">B0A81_18700</name>
</gene>
<evidence type="ECO:0000256" key="4">
    <source>
        <dbReference type="ARBA" id="ARBA00022692"/>
    </source>
</evidence>
<comment type="subcellular location">
    <subcellularLocation>
        <location evidence="1 8">Cell outer membrane</location>
        <topology evidence="1 8">Multi-pass membrane protein</topology>
    </subcellularLocation>
</comment>
<dbReference type="InterPro" id="IPR023996">
    <property type="entry name" value="TonB-dep_OMP_SusC/RagA"/>
</dbReference>
<dbReference type="NCBIfam" id="TIGR04056">
    <property type="entry name" value="OMP_RagA_SusC"/>
    <property type="match status" value="1"/>
</dbReference>
<evidence type="ECO:0008006" key="14">
    <source>
        <dbReference type="Google" id="ProtNLM"/>
    </source>
</evidence>
<protein>
    <recommendedName>
        <fullName evidence="14">TonB-linked outer membrane protein, SusC/RagA family</fullName>
    </recommendedName>
</protein>
<dbReference type="InterPro" id="IPR000531">
    <property type="entry name" value="Beta-barrel_TonB"/>
</dbReference>
<dbReference type="EMBL" id="MUHD01000036">
    <property type="protein sequence ID" value="OXB03361.1"/>
    <property type="molecule type" value="Genomic_DNA"/>
</dbReference>
<dbReference type="Proteomes" id="UP000198381">
    <property type="component" value="Unassembled WGS sequence"/>
</dbReference>
<dbReference type="InterPro" id="IPR008969">
    <property type="entry name" value="CarboxyPept-like_regulatory"/>
</dbReference>
<dbReference type="SUPFAM" id="SSF56935">
    <property type="entry name" value="Porins"/>
    <property type="match status" value="1"/>
</dbReference>
<dbReference type="InterPro" id="IPR012910">
    <property type="entry name" value="Plug_dom"/>
</dbReference>
<dbReference type="Pfam" id="PF07715">
    <property type="entry name" value="Plug"/>
    <property type="match status" value="1"/>
</dbReference>
<comment type="similarity">
    <text evidence="8 9">Belongs to the TonB-dependent receptor family.</text>
</comment>
<organism evidence="12 13">
    <name type="scientific">Flavobacterium plurextorum</name>
    <dbReference type="NCBI Taxonomy" id="1114867"/>
    <lineage>
        <taxon>Bacteria</taxon>
        <taxon>Pseudomonadati</taxon>
        <taxon>Bacteroidota</taxon>
        <taxon>Flavobacteriia</taxon>
        <taxon>Flavobacteriales</taxon>
        <taxon>Flavobacteriaceae</taxon>
        <taxon>Flavobacterium</taxon>
    </lineage>
</organism>
<dbReference type="Pfam" id="PF13715">
    <property type="entry name" value="CarbopepD_reg_2"/>
    <property type="match status" value="1"/>
</dbReference>
<evidence type="ECO:0000256" key="2">
    <source>
        <dbReference type="ARBA" id="ARBA00022448"/>
    </source>
</evidence>
<dbReference type="Gene3D" id="2.40.170.20">
    <property type="entry name" value="TonB-dependent receptor, beta-barrel domain"/>
    <property type="match status" value="1"/>
</dbReference>